<protein>
    <recommendedName>
        <fullName evidence="5">Hyphally-regulated cell wall protein N-terminal domain-containing protein</fullName>
    </recommendedName>
</protein>
<dbReference type="EMBL" id="BACD03000041">
    <property type="protein sequence ID" value="GAO51147.1"/>
    <property type="molecule type" value="Genomic_DNA"/>
</dbReference>
<sequence>MLAAALALAAGLFGASVSAAPFNATVYANGTVVAANGTILSNGTITNGTLNNATTLPAAPYANVSAPNGGAVAPAQTGLTTTYQSLTTLTETYVIGGEQTLTTTTIYPTVLVEASRYSEGEPVTSYGGVETTTITITLPAAGTYDVVGEPVTVTAPTTLTQEYPCPTQYVYPWAAAPTGPVTVTVYKTVIVGAFPSVAVWTETWAPVPTTWTTEYVAPTTVTSYVPAPTTIIINNDITIDVTIAPTFITYETTATVTSTVTSTATSTVSAITTETVTTSAAASATPLTLYADNAGTLILAEDGTLVFENNTAPTVFGLNANTGALTIFSTGETVATTNDDNSAFTTTTALARRSLNLLAKRQSGLIAGFWRLIGTILNFAINGETQVLAACPASRASRFSLRHFGRGRRLATGCFVVTLTTVPPTAETTTSSAVSSTTASGVGASSTGVTSTSAFPNNGTASSTPATGAGALPTSTGVTNINGTTINPGGPIESITSALGNGTAAPTSVPGSANNGTGILSSISSVIASATSALGNGTAAPTSVPGSANNGTGILSSISSVIASATSALGNSTAAPTGTPSASNGTSPAATASPIASPFTLAADGAGVLTLVGGVLTFENTSSPSTFTINDDGALVSDGNIISTADADGSPFVAASGISRRQLAPSGLWRLLAGVLEFFLNQERQVLAACNTGGVVTLNHFSDASLVGNCFTVSLQPAPASEEASSSSSSSEVAAPTGTNSTSAATPAEATQTSLPVESSSANSTTAAPTAESTASGVTILPISTSSEASSSATSVASPSAGFLNSTIASPTGVQRRAYRYAHNIGYWRVFYDLYSLIARMSIRPSDSVTFRCAKHTIPNANYYILIVHIILSPARAQVKSQTSTHFSSPIQREYKNAGNPDREPEQRKSMPKETTIPNKPVQSYTLVLHDSTTSPKNKAPSVTVPSSTPQSFDD</sequence>
<feature type="compositionally biased region" description="Low complexity" evidence="1">
    <location>
        <begin position="941"/>
        <end position="955"/>
    </location>
</feature>
<feature type="region of interest" description="Disordered" evidence="1">
    <location>
        <begin position="426"/>
        <end position="485"/>
    </location>
</feature>
<comment type="caution">
    <text evidence="3">The sequence shown here is derived from an EMBL/GenBank/DDBJ whole genome shotgun (WGS) entry which is preliminary data.</text>
</comment>
<feature type="compositionally biased region" description="Polar residues" evidence="1">
    <location>
        <begin position="916"/>
        <end position="937"/>
    </location>
</feature>
<feature type="region of interest" description="Disordered" evidence="1">
    <location>
        <begin position="721"/>
        <end position="773"/>
    </location>
</feature>
<proteinExistence type="predicted"/>
<evidence type="ECO:0000256" key="1">
    <source>
        <dbReference type="SAM" id="MobiDB-lite"/>
    </source>
</evidence>
<reference evidence="3 4" key="2">
    <citation type="journal article" date="2014" name="J. Gen. Appl. Microbiol.">
        <title>The early diverging ascomycetous budding yeast Saitoella complicata has three histone deacetylases belonging to the Clr6, Hos2, and Rpd3 lineages.</title>
        <authorList>
            <person name="Nishida H."/>
            <person name="Matsumoto T."/>
            <person name="Kondo S."/>
            <person name="Hamamoto M."/>
            <person name="Yoshikawa H."/>
        </authorList>
    </citation>
    <scope>NUCLEOTIDE SEQUENCE [LARGE SCALE GENOMIC DNA]</scope>
    <source>
        <strain evidence="3 4">NRRL Y-17804</strain>
    </source>
</reference>
<feature type="compositionally biased region" description="Polar residues" evidence="1">
    <location>
        <begin position="570"/>
        <end position="585"/>
    </location>
</feature>
<organism evidence="3 4">
    <name type="scientific">Saitoella complicata (strain BCRC 22490 / CBS 7301 / JCM 7358 / NBRC 10748 / NRRL Y-17804)</name>
    <dbReference type="NCBI Taxonomy" id="698492"/>
    <lineage>
        <taxon>Eukaryota</taxon>
        <taxon>Fungi</taxon>
        <taxon>Dikarya</taxon>
        <taxon>Ascomycota</taxon>
        <taxon>Taphrinomycotina</taxon>
        <taxon>Taphrinomycotina incertae sedis</taxon>
        <taxon>Saitoella</taxon>
    </lineage>
</organism>
<feature type="compositionally biased region" description="Low complexity" evidence="1">
    <location>
        <begin position="721"/>
        <end position="736"/>
    </location>
</feature>
<feature type="chain" id="PRO_5002430497" description="Hyphally-regulated cell wall protein N-terminal domain-containing protein" evidence="2">
    <location>
        <begin position="20"/>
        <end position="955"/>
    </location>
</feature>
<reference evidence="3 4" key="1">
    <citation type="journal article" date="2011" name="J. Gen. Appl. Microbiol.">
        <title>Draft genome sequencing of the enigmatic yeast Saitoella complicata.</title>
        <authorList>
            <person name="Nishida H."/>
            <person name="Hamamoto M."/>
            <person name="Sugiyama J."/>
        </authorList>
    </citation>
    <scope>NUCLEOTIDE SEQUENCE [LARGE SCALE GENOMIC DNA]</scope>
    <source>
        <strain evidence="3 4">NRRL Y-17804</strain>
    </source>
</reference>
<feature type="region of interest" description="Disordered" evidence="1">
    <location>
        <begin position="883"/>
        <end position="955"/>
    </location>
</feature>
<evidence type="ECO:0000313" key="3">
    <source>
        <dbReference type="EMBL" id="GAO51147.1"/>
    </source>
</evidence>
<feature type="compositionally biased region" description="Basic and acidic residues" evidence="1">
    <location>
        <begin position="893"/>
        <end position="912"/>
    </location>
</feature>
<evidence type="ECO:0000256" key="2">
    <source>
        <dbReference type="SAM" id="SignalP"/>
    </source>
</evidence>
<evidence type="ECO:0000313" key="4">
    <source>
        <dbReference type="Proteomes" id="UP000033140"/>
    </source>
</evidence>
<name>A0A0E9NMP2_SAICN</name>
<accession>A0A0E9NMP2</accession>
<keyword evidence="4" id="KW-1185">Reference proteome</keyword>
<feature type="compositionally biased region" description="Polar residues" evidence="1">
    <location>
        <begin position="737"/>
        <end position="758"/>
    </location>
</feature>
<feature type="region of interest" description="Disordered" evidence="1">
    <location>
        <begin position="570"/>
        <end position="590"/>
    </location>
</feature>
<gene>
    <name evidence="3" type="ORF">G7K_5258-t1</name>
</gene>
<dbReference type="AlphaFoldDB" id="A0A0E9NMP2"/>
<feature type="signal peptide" evidence="2">
    <location>
        <begin position="1"/>
        <end position="19"/>
    </location>
</feature>
<dbReference type="Proteomes" id="UP000033140">
    <property type="component" value="Unassembled WGS sequence"/>
</dbReference>
<evidence type="ECO:0008006" key="5">
    <source>
        <dbReference type="Google" id="ProtNLM"/>
    </source>
</evidence>
<keyword evidence="2" id="KW-0732">Signal</keyword>
<feature type="compositionally biased region" description="Low complexity" evidence="1">
    <location>
        <begin position="426"/>
        <end position="471"/>
    </location>
</feature>
<feature type="compositionally biased region" description="Low complexity" evidence="1">
    <location>
        <begin position="759"/>
        <end position="773"/>
    </location>
</feature>
<reference evidence="3 4" key="3">
    <citation type="journal article" date="2015" name="Genome Announc.">
        <title>Draft Genome Sequence of the Archiascomycetous Yeast Saitoella complicata.</title>
        <authorList>
            <person name="Yamauchi K."/>
            <person name="Kondo S."/>
            <person name="Hamamoto M."/>
            <person name="Takahashi Y."/>
            <person name="Ogura Y."/>
            <person name="Hayashi T."/>
            <person name="Nishida H."/>
        </authorList>
    </citation>
    <scope>NUCLEOTIDE SEQUENCE [LARGE SCALE GENOMIC DNA]</scope>
    <source>
        <strain evidence="3 4">NRRL Y-17804</strain>
    </source>
</reference>